<dbReference type="PRINTS" id="PR00420">
    <property type="entry name" value="RNGMNOXGNASE"/>
</dbReference>
<keyword evidence="6" id="KW-1133">Transmembrane helix</keyword>
<evidence type="ECO:0000313" key="11">
    <source>
        <dbReference type="Proteomes" id="UP001216150"/>
    </source>
</evidence>
<keyword evidence="5" id="KW-0274">FAD</keyword>
<dbReference type="Proteomes" id="UP001216150">
    <property type="component" value="Unassembled WGS sequence"/>
</dbReference>
<evidence type="ECO:0000313" key="10">
    <source>
        <dbReference type="EMBL" id="KAJ5572713.1"/>
    </source>
</evidence>
<keyword evidence="4" id="KW-0812">Transmembrane</keyword>
<keyword evidence="8" id="KW-0472">Membrane</keyword>
<evidence type="ECO:0000256" key="2">
    <source>
        <dbReference type="ARBA" id="ARBA00007992"/>
    </source>
</evidence>
<organism evidence="10 11">
    <name type="scientific">Penicillium hetheringtonii</name>
    <dbReference type="NCBI Taxonomy" id="911720"/>
    <lineage>
        <taxon>Eukaryota</taxon>
        <taxon>Fungi</taxon>
        <taxon>Dikarya</taxon>
        <taxon>Ascomycota</taxon>
        <taxon>Pezizomycotina</taxon>
        <taxon>Eurotiomycetes</taxon>
        <taxon>Eurotiomycetidae</taxon>
        <taxon>Eurotiales</taxon>
        <taxon>Aspergillaceae</taxon>
        <taxon>Penicillium</taxon>
    </lineage>
</organism>
<evidence type="ECO:0000256" key="5">
    <source>
        <dbReference type="ARBA" id="ARBA00022827"/>
    </source>
</evidence>
<comment type="subcellular location">
    <subcellularLocation>
        <location evidence="1">Membrane</location>
    </subcellularLocation>
</comment>
<evidence type="ECO:0000256" key="1">
    <source>
        <dbReference type="ARBA" id="ARBA00004370"/>
    </source>
</evidence>
<comment type="caution">
    <text evidence="10">The sequence shown here is derived from an EMBL/GenBank/DDBJ whole genome shotgun (WGS) entry which is preliminary data.</text>
</comment>
<keyword evidence="7" id="KW-0560">Oxidoreductase</keyword>
<protein>
    <recommendedName>
        <fullName evidence="9">FAD-binding domain-containing protein</fullName>
    </recommendedName>
</protein>
<dbReference type="PANTHER" id="PTHR47356">
    <property type="entry name" value="FAD-DEPENDENT MONOOXYGENASE ASQG-RELATED"/>
    <property type="match status" value="1"/>
</dbReference>
<evidence type="ECO:0000256" key="6">
    <source>
        <dbReference type="ARBA" id="ARBA00022989"/>
    </source>
</evidence>
<keyword evidence="3" id="KW-0285">Flavoprotein</keyword>
<evidence type="ECO:0000259" key="9">
    <source>
        <dbReference type="Pfam" id="PF01494"/>
    </source>
</evidence>
<dbReference type="EMBL" id="JAQJAC010000009">
    <property type="protein sequence ID" value="KAJ5572713.1"/>
    <property type="molecule type" value="Genomic_DNA"/>
</dbReference>
<gene>
    <name evidence="10" type="ORF">N7450_009697</name>
</gene>
<proteinExistence type="inferred from homology"/>
<dbReference type="GO" id="GO:0004497">
    <property type="term" value="F:monooxygenase activity"/>
    <property type="evidence" value="ECO:0007669"/>
    <property type="project" value="InterPro"/>
</dbReference>
<dbReference type="PANTHER" id="PTHR47356:SF2">
    <property type="entry name" value="FAD-BINDING DOMAIN-CONTAINING PROTEIN-RELATED"/>
    <property type="match status" value="1"/>
</dbReference>
<accession>A0AAD6DBE8</accession>
<evidence type="ECO:0000256" key="8">
    <source>
        <dbReference type="ARBA" id="ARBA00023136"/>
    </source>
</evidence>
<dbReference type="GO" id="GO:0071949">
    <property type="term" value="F:FAD binding"/>
    <property type="evidence" value="ECO:0007669"/>
    <property type="project" value="InterPro"/>
</dbReference>
<dbReference type="InterPro" id="IPR036188">
    <property type="entry name" value="FAD/NAD-bd_sf"/>
</dbReference>
<dbReference type="GO" id="GO:0016020">
    <property type="term" value="C:membrane"/>
    <property type="evidence" value="ECO:0007669"/>
    <property type="project" value="UniProtKB-SubCell"/>
</dbReference>
<dbReference type="SUPFAM" id="SSF51905">
    <property type="entry name" value="FAD/NAD(P)-binding domain"/>
    <property type="match status" value="1"/>
</dbReference>
<evidence type="ECO:0000256" key="3">
    <source>
        <dbReference type="ARBA" id="ARBA00022630"/>
    </source>
</evidence>
<name>A0AAD6DBE8_9EURO</name>
<dbReference type="InterPro" id="IPR050562">
    <property type="entry name" value="FAD_mOase_fung"/>
</dbReference>
<evidence type="ECO:0000256" key="4">
    <source>
        <dbReference type="ARBA" id="ARBA00022692"/>
    </source>
</evidence>
<dbReference type="InterPro" id="IPR002938">
    <property type="entry name" value="FAD-bd"/>
</dbReference>
<dbReference type="AlphaFoldDB" id="A0AAD6DBE8"/>
<keyword evidence="11" id="KW-1185">Reference proteome</keyword>
<comment type="similarity">
    <text evidence="2">Belongs to the paxM FAD-dependent monooxygenase family.</text>
</comment>
<dbReference type="Pfam" id="PF01494">
    <property type="entry name" value="FAD_binding_3"/>
    <property type="match status" value="1"/>
</dbReference>
<sequence>MALKPCKVIIAGAGLAGLTLALTLERIGVDYVLLEAYSDIVTRAGAGICLLPNALRILDQLGCYEDLVSRVKQGVENINIRKSDGESMKPSSGWWKFHIQRYGYGFHWCDRTTVLEVLYENVKDKSKVIPNKRVETVQYAADSVSVTTIDGSIYSGDILIGTDGIHSRVRKEMNRYAENFGLGEIYTEQESKVPATYACMFGLSTSVPGIPEACLDFGVEKGFSYVLGSGPENRTYWFLFVNLGRALTGSEIPRLTESDIDRVVQEHWDDRITPDVRLADLYRHKRNVVFSPMREFVYKKWHLNRSIVLGDAAHQMTSNIAQGGAQAIESAAELANNLISALSNSTNNDPLSIEEVENMFERFQTVRHPRVQAMMELSHKRQLMDAMETPEMEDLVLNKLPKMLPDMLVQRWDETFLPAASLRMLPIPKRPKISPFHDEISQDLNLASKF</sequence>
<evidence type="ECO:0000256" key="7">
    <source>
        <dbReference type="ARBA" id="ARBA00023002"/>
    </source>
</evidence>
<dbReference type="Gene3D" id="3.50.50.60">
    <property type="entry name" value="FAD/NAD(P)-binding domain"/>
    <property type="match status" value="1"/>
</dbReference>
<feature type="domain" description="FAD-binding" evidence="9">
    <location>
        <begin position="6"/>
        <end position="349"/>
    </location>
</feature>
<reference evidence="10 11" key="1">
    <citation type="journal article" date="2023" name="IMA Fungus">
        <title>Comparative genomic study of the Penicillium genus elucidates a diverse pangenome and 15 lateral gene transfer events.</title>
        <authorList>
            <person name="Petersen C."/>
            <person name="Sorensen T."/>
            <person name="Nielsen M.R."/>
            <person name="Sondergaard T.E."/>
            <person name="Sorensen J.L."/>
            <person name="Fitzpatrick D.A."/>
            <person name="Frisvad J.C."/>
            <person name="Nielsen K.L."/>
        </authorList>
    </citation>
    <scope>NUCLEOTIDE SEQUENCE [LARGE SCALE GENOMIC DNA]</scope>
    <source>
        <strain evidence="10 11">IBT 29057</strain>
    </source>
</reference>